<accession>A0ABQ6MK33</accession>
<keyword evidence="3" id="KW-1185">Reference proteome</keyword>
<reference evidence="2 3" key="1">
    <citation type="journal article" date="2023" name="Commun. Biol.">
        <title>Genome analysis of Parmales, the sister group of diatoms, reveals the evolutionary specialization of diatoms from phago-mixotrophs to photoautotrophs.</title>
        <authorList>
            <person name="Ban H."/>
            <person name="Sato S."/>
            <person name="Yoshikawa S."/>
            <person name="Yamada K."/>
            <person name="Nakamura Y."/>
            <person name="Ichinomiya M."/>
            <person name="Sato N."/>
            <person name="Blanc-Mathieu R."/>
            <person name="Endo H."/>
            <person name="Kuwata A."/>
            <person name="Ogata H."/>
        </authorList>
    </citation>
    <scope>NUCLEOTIDE SEQUENCE [LARGE SCALE GENOMIC DNA]</scope>
</reference>
<comment type="caution">
    <text evidence="2">The sequence shown here is derived from an EMBL/GenBank/DDBJ whole genome shotgun (WGS) entry which is preliminary data.</text>
</comment>
<gene>
    <name evidence="2" type="ORF">TeGR_g791</name>
</gene>
<sequence length="199" mass="22243">MPAQKNSGIKISKDKELKAVVNYFNKPPRDLKAEAAARAKKEREETAAAEASAAAAAEALAQRRAQEEALAAAEAERNKKVKVHDILDDFDDKDFVIPTEKLSDAKMRDYGYGVPQWSPYRVTKVTSTPEWKNKLWSTTNSEWGSYSKIKSALDPKTQTRLAKGLVKEMKANACMDHTWEIIGERPGQGENGKPKFFMP</sequence>
<evidence type="ECO:0000313" key="3">
    <source>
        <dbReference type="Proteomes" id="UP001165060"/>
    </source>
</evidence>
<evidence type="ECO:0000313" key="2">
    <source>
        <dbReference type="EMBL" id="GMI27299.1"/>
    </source>
</evidence>
<feature type="compositionally biased region" description="Basic and acidic residues" evidence="1">
    <location>
        <begin position="34"/>
        <end position="46"/>
    </location>
</feature>
<dbReference type="EMBL" id="BRYB01000302">
    <property type="protein sequence ID" value="GMI27299.1"/>
    <property type="molecule type" value="Genomic_DNA"/>
</dbReference>
<organism evidence="2 3">
    <name type="scientific">Tetraparma gracilis</name>
    <dbReference type="NCBI Taxonomy" id="2962635"/>
    <lineage>
        <taxon>Eukaryota</taxon>
        <taxon>Sar</taxon>
        <taxon>Stramenopiles</taxon>
        <taxon>Ochrophyta</taxon>
        <taxon>Bolidophyceae</taxon>
        <taxon>Parmales</taxon>
        <taxon>Triparmaceae</taxon>
        <taxon>Tetraparma</taxon>
    </lineage>
</organism>
<name>A0ABQ6MK33_9STRA</name>
<feature type="compositionally biased region" description="Low complexity" evidence="1">
    <location>
        <begin position="48"/>
        <end position="66"/>
    </location>
</feature>
<evidence type="ECO:0000256" key="1">
    <source>
        <dbReference type="SAM" id="MobiDB-lite"/>
    </source>
</evidence>
<protein>
    <submittedName>
        <fullName evidence="2">Uncharacterized protein</fullName>
    </submittedName>
</protein>
<dbReference type="Proteomes" id="UP001165060">
    <property type="component" value="Unassembled WGS sequence"/>
</dbReference>
<proteinExistence type="predicted"/>
<feature type="region of interest" description="Disordered" evidence="1">
    <location>
        <begin position="34"/>
        <end position="66"/>
    </location>
</feature>